<evidence type="ECO:0000259" key="2">
    <source>
        <dbReference type="SMART" id="SM01358"/>
    </source>
</evidence>
<sequence length="257" mass="29292">MNTWFANLSVTRKLALGFGLVLALTLALAWTAWSGLGSVIQRSSWMSEITQLNATLTNLRIARLQFMLAKGDAPSTERLLTNLDIYLQQQKKLLGTFTNPVNVKLLQEQDRYNQDYQRSLAGMRAAYAVAAKVRDQVAVEDQQLSELLATMRRSIEQLPEYDANRFPQLQALTATHGELLRLRYLLERYDSAPMPKSNRRCPSVSPWPVPAWIPWSRFLVAPSKKPYAVSRRPWRSSSRPCRRSRAPRPISPAPVRK</sequence>
<dbReference type="AlphaFoldDB" id="A0A379JNF9"/>
<feature type="region of interest" description="Disordered" evidence="1">
    <location>
        <begin position="225"/>
        <end position="257"/>
    </location>
</feature>
<dbReference type="Pfam" id="PF16591">
    <property type="entry name" value="HBM"/>
    <property type="match status" value="1"/>
</dbReference>
<dbReference type="EMBL" id="UGUV01000002">
    <property type="protein sequence ID" value="SUD49864.1"/>
    <property type="molecule type" value="Genomic_DNA"/>
</dbReference>
<name>A0A379JNF9_ECTOL</name>
<evidence type="ECO:0000256" key="1">
    <source>
        <dbReference type="SAM" id="MobiDB-lite"/>
    </source>
</evidence>
<reference evidence="3 4" key="1">
    <citation type="submission" date="2018-06" db="EMBL/GenBank/DDBJ databases">
        <authorList>
            <consortium name="Pathogen Informatics"/>
            <person name="Doyle S."/>
        </authorList>
    </citation>
    <scope>NUCLEOTIDE SEQUENCE [LARGE SCALE GENOMIC DNA]</scope>
    <source>
        <strain evidence="3 4">NCTC10692</strain>
    </source>
</reference>
<organism evidence="3 4">
    <name type="scientific">Ectopseudomonas oleovorans</name>
    <name type="common">Pseudomonas oleovorans</name>
    <dbReference type="NCBI Taxonomy" id="301"/>
    <lineage>
        <taxon>Bacteria</taxon>
        <taxon>Pseudomonadati</taxon>
        <taxon>Pseudomonadota</taxon>
        <taxon>Gammaproteobacteria</taxon>
        <taxon>Pseudomonadales</taxon>
        <taxon>Pseudomonadaceae</taxon>
        <taxon>Ectopseudomonas</taxon>
    </lineage>
</organism>
<dbReference type="Gene3D" id="1.20.1440.210">
    <property type="match status" value="1"/>
</dbReference>
<dbReference type="SMART" id="SM01358">
    <property type="entry name" value="HBM"/>
    <property type="match status" value="1"/>
</dbReference>
<evidence type="ECO:0000313" key="4">
    <source>
        <dbReference type="Proteomes" id="UP000255303"/>
    </source>
</evidence>
<dbReference type="InterPro" id="IPR032255">
    <property type="entry name" value="HBM"/>
</dbReference>
<dbReference type="Proteomes" id="UP000255303">
    <property type="component" value="Unassembled WGS sequence"/>
</dbReference>
<feature type="domain" description="HBM" evidence="2">
    <location>
        <begin position="33"/>
        <end position="239"/>
    </location>
</feature>
<protein>
    <submittedName>
        <fullName evidence="3">Methyl-accepting chemotaxis sensory transducer</fullName>
    </submittedName>
</protein>
<evidence type="ECO:0000313" key="3">
    <source>
        <dbReference type="EMBL" id="SUD49864.1"/>
    </source>
</evidence>
<accession>A0A379JNF9</accession>
<proteinExistence type="predicted"/>
<gene>
    <name evidence="3" type="ORF">NCTC10692_00247</name>
</gene>